<feature type="compositionally biased region" description="Basic and acidic residues" evidence="1">
    <location>
        <begin position="48"/>
        <end position="64"/>
    </location>
</feature>
<feature type="region of interest" description="Disordered" evidence="1">
    <location>
        <begin position="210"/>
        <end position="246"/>
    </location>
</feature>
<dbReference type="AlphaFoldDB" id="A0AAN9GC45"/>
<feature type="compositionally biased region" description="Low complexity" evidence="1">
    <location>
        <begin position="215"/>
        <end position="230"/>
    </location>
</feature>
<protein>
    <submittedName>
        <fullName evidence="2">Uncharacterized protein</fullName>
    </submittedName>
</protein>
<evidence type="ECO:0000313" key="3">
    <source>
        <dbReference type="Proteomes" id="UP001374579"/>
    </source>
</evidence>
<dbReference type="EMBL" id="JBAMIC010000010">
    <property type="protein sequence ID" value="KAK7102871.1"/>
    <property type="molecule type" value="Genomic_DNA"/>
</dbReference>
<comment type="caution">
    <text evidence="2">The sequence shown here is derived from an EMBL/GenBank/DDBJ whole genome shotgun (WGS) entry which is preliminary data.</text>
</comment>
<feature type="region of interest" description="Disordered" evidence="1">
    <location>
        <begin position="20"/>
        <end position="77"/>
    </location>
</feature>
<evidence type="ECO:0000256" key="1">
    <source>
        <dbReference type="SAM" id="MobiDB-lite"/>
    </source>
</evidence>
<name>A0AAN9GC45_9CAEN</name>
<reference evidence="2 3" key="1">
    <citation type="submission" date="2024-02" db="EMBL/GenBank/DDBJ databases">
        <title>Chromosome-scale genome assembly of the rough periwinkle Littorina saxatilis.</title>
        <authorList>
            <person name="De Jode A."/>
            <person name="Faria R."/>
            <person name="Formenti G."/>
            <person name="Sims Y."/>
            <person name="Smith T.P."/>
            <person name="Tracey A."/>
            <person name="Wood J.M.D."/>
            <person name="Zagrodzka Z.B."/>
            <person name="Johannesson K."/>
            <person name="Butlin R.K."/>
            <person name="Leder E.H."/>
        </authorList>
    </citation>
    <scope>NUCLEOTIDE SEQUENCE [LARGE SCALE GENOMIC DNA]</scope>
    <source>
        <strain evidence="2">Snail1</strain>
        <tissue evidence="2">Muscle</tissue>
    </source>
</reference>
<accession>A0AAN9GC45</accession>
<sequence>MGCRPSRRAVACVRVAGEGGGPWGVARSSRPRSMGDGVRLRQRSSHRRSADSGRVEGTGARDRYSAPPMDRQFPPHSCTSATYEHGCRGTSRITLRLSKNGSTLEIEKCDFQHDRSSCQRCGPGETVSQDSDLLTPLRTQSAPNLSFVTIHHGANPPPRPPRHTRVDSGSQPPPLPPRQREVLVVPTASAESVGSPPGSVRTATRVDVEVESIRSSRQSSATSTSQGTASFHAHKDPLLGREPASPDRVGGYALSINGPHGLLDGLVSVHSENIPGENAGSPHCTRCHPQDPNTGPTVKTSQQAAKRELINSIPNNHIVPEVVDLTVFHVANSHIDDVDIDYLTFANHSQAVVRREKAGAQDAVCGCKDQAQAGVDDYINSLHNPNHSDLSDNIDGVSVSSAAGSSRHDSRLSTPGATDYRVLMLGAGCSEITSHLTEARRGSNDLTSTGLSLYSSQVVPGVNISRLTQDAAANGGHLTGAANGSRLMSLKAGRSRLDRHSDDSTDTGCESDDDSEKSQLLARIEMAPAYVHADFKNDFGDLFDDSSPELDTS</sequence>
<keyword evidence="3" id="KW-1185">Reference proteome</keyword>
<organism evidence="2 3">
    <name type="scientific">Littorina saxatilis</name>
    <dbReference type="NCBI Taxonomy" id="31220"/>
    <lineage>
        <taxon>Eukaryota</taxon>
        <taxon>Metazoa</taxon>
        <taxon>Spiralia</taxon>
        <taxon>Lophotrochozoa</taxon>
        <taxon>Mollusca</taxon>
        <taxon>Gastropoda</taxon>
        <taxon>Caenogastropoda</taxon>
        <taxon>Littorinimorpha</taxon>
        <taxon>Littorinoidea</taxon>
        <taxon>Littorinidae</taxon>
        <taxon>Littorina</taxon>
    </lineage>
</organism>
<proteinExistence type="predicted"/>
<evidence type="ECO:0000313" key="2">
    <source>
        <dbReference type="EMBL" id="KAK7102871.1"/>
    </source>
</evidence>
<dbReference type="Proteomes" id="UP001374579">
    <property type="component" value="Unassembled WGS sequence"/>
</dbReference>
<gene>
    <name evidence="2" type="ORF">V1264_021030</name>
</gene>
<feature type="region of interest" description="Disordered" evidence="1">
    <location>
        <begin position="148"/>
        <end position="178"/>
    </location>
</feature>
<feature type="region of interest" description="Disordered" evidence="1">
    <location>
        <begin position="493"/>
        <end position="519"/>
    </location>
</feature>